<feature type="compositionally biased region" description="Acidic residues" evidence="8">
    <location>
        <begin position="427"/>
        <end position="448"/>
    </location>
</feature>
<feature type="region of interest" description="Disordered" evidence="8">
    <location>
        <begin position="396"/>
        <end position="450"/>
    </location>
</feature>
<dbReference type="GO" id="GO:0004674">
    <property type="term" value="F:protein serine/threonine kinase activity"/>
    <property type="evidence" value="ECO:0007669"/>
    <property type="project" value="UniProtKB-KW"/>
</dbReference>
<dbReference type="STRING" id="400682.A0A1X7UZR6"/>
<feature type="binding site" evidence="7">
    <location>
        <position position="480"/>
    </location>
    <ligand>
        <name>ATP</name>
        <dbReference type="ChEBI" id="CHEBI:30616"/>
    </ligand>
</feature>
<dbReference type="SUPFAM" id="SSF48403">
    <property type="entry name" value="Ankyrin repeat"/>
    <property type="match status" value="1"/>
</dbReference>
<dbReference type="GO" id="GO:0035556">
    <property type="term" value="P:intracellular signal transduction"/>
    <property type="evidence" value="ECO:0007669"/>
    <property type="project" value="UniProtKB-ARBA"/>
</dbReference>
<dbReference type="PANTHER" id="PTHR11584">
    <property type="entry name" value="SERINE/THREONINE PROTEIN KINASE"/>
    <property type="match status" value="1"/>
</dbReference>
<protein>
    <recommendedName>
        <fullName evidence="10">Protein kinase domain-containing protein</fullName>
    </recommendedName>
</protein>
<name>A0A1X7UZR6_AMPQE</name>
<keyword evidence="5 7" id="KW-0067">ATP-binding</keyword>
<dbReference type="InParanoid" id="A0A1X7UZR6"/>
<dbReference type="InterPro" id="IPR011009">
    <property type="entry name" value="Kinase-like_dom_sf"/>
</dbReference>
<dbReference type="GO" id="GO:0005524">
    <property type="term" value="F:ATP binding"/>
    <property type="evidence" value="ECO:0007669"/>
    <property type="project" value="UniProtKB-UniRule"/>
</dbReference>
<dbReference type="Gene3D" id="1.10.510.10">
    <property type="entry name" value="Transferase(Phosphotransferase) domain 1"/>
    <property type="match status" value="1"/>
</dbReference>
<dbReference type="PROSITE" id="PS50011">
    <property type="entry name" value="PROTEIN_KINASE_DOM"/>
    <property type="match status" value="1"/>
</dbReference>
<dbReference type="InterPro" id="IPR008271">
    <property type="entry name" value="Ser/Thr_kinase_AS"/>
</dbReference>
<keyword evidence="1" id="KW-0723">Serine/threonine-protein kinase</keyword>
<feature type="region of interest" description="Disordered" evidence="8">
    <location>
        <begin position="231"/>
        <end position="367"/>
    </location>
</feature>
<evidence type="ECO:0000256" key="6">
    <source>
        <dbReference type="PROSITE-ProRule" id="PRU00023"/>
    </source>
</evidence>
<dbReference type="PROSITE" id="PS50297">
    <property type="entry name" value="ANK_REP_REGION"/>
    <property type="match status" value="3"/>
</dbReference>
<evidence type="ECO:0000256" key="8">
    <source>
        <dbReference type="SAM" id="MobiDB-lite"/>
    </source>
</evidence>
<proteinExistence type="predicted"/>
<feature type="compositionally biased region" description="Basic and acidic residues" evidence="8">
    <location>
        <begin position="240"/>
        <end position="249"/>
    </location>
</feature>
<dbReference type="PROSITE" id="PS50088">
    <property type="entry name" value="ANK_REPEAT"/>
    <property type="match status" value="3"/>
</dbReference>
<dbReference type="InterPro" id="IPR017441">
    <property type="entry name" value="Protein_kinase_ATP_BS"/>
</dbReference>
<dbReference type="InterPro" id="IPR036770">
    <property type="entry name" value="Ankyrin_rpt-contain_sf"/>
</dbReference>
<keyword evidence="9" id="KW-0812">Transmembrane</keyword>
<evidence type="ECO:0000256" key="7">
    <source>
        <dbReference type="PROSITE-ProRule" id="PRU10141"/>
    </source>
</evidence>
<keyword evidence="2" id="KW-0808">Transferase</keyword>
<feature type="repeat" description="ANK" evidence="6">
    <location>
        <begin position="68"/>
        <end position="92"/>
    </location>
</feature>
<dbReference type="InterPro" id="IPR002110">
    <property type="entry name" value="Ankyrin_rpt"/>
</dbReference>
<dbReference type="SUPFAM" id="SSF56112">
    <property type="entry name" value="Protein kinase-like (PK-like)"/>
    <property type="match status" value="1"/>
</dbReference>
<evidence type="ECO:0000256" key="9">
    <source>
        <dbReference type="SAM" id="Phobius"/>
    </source>
</evidence>
<evidence type="ECO:0000256" key="2">
    <source>
        <dbReference type="ARBA" id="ARBA00022679"/>
    </source>
</evidence>
<dbReference type="Gene3D" id="3.30.200.20">
    <property type="entry name" value="Phosphorylase Kinase, domain 1"/>
    <property type="match status" value="1"/>
</dbReference>
<evidence type="ECO:0000256" key="4">
    <source>
        <dbReference type="ARBA" id="ARBA00022777"/>
    </source>
</evidence>
<dbReference type="AlphaFoldDB" id="A0A1X7UZR6"/>
<accession>A0A1X7UZR6</accession>
<keyword evidence="9" id="KW-1133">Transmembrane helix</keyword>
<feature type="compositionally biased region" description="Basic residues" evidence="8">
    <location>
        <begin position="275"/>
        <end position="287"/>
    </location>
</feature>
<organism evidence="11">
    <name type="scientific">Amphimedon queenslandica</name>
    <name type="common">Sponge</name>
    <dbReference type="NCBI Taxonomy" id="400682"/>
    <lineage>
        <taxon>Eukaryota</taxon>
        <taxon>Metazoa</taxon>
        <taxon>Porifera</taxon>
        <taxon>Demospongiae</taxon>
        <taxon>Heteroscleromorpha</taxon>
        <taxon>Haplosclerida</taxon>
        <taxon>Niphatidae</taxon>
        <taxon>Amphimedon</taxon>
    </lineage>
</organism>
<sequence length="737" mass="81723">MKTDYDPLGVMQELLKHKADLRACDSNGRTALHLISNEGSSSVGAVQAKKVVSLLLQNGSSTNITDKNGYTPLHIAAKNGHTAIIVALLEEGETDIDCRGGENRDTPLIISVREGHKETAEYLLSKGADVTLTADSGDTALSVAKTSSMTALIKDAWDKSIASEPIGAPCEGSGTESDSNTDINTDLNADTDTDTDLAGTVTAPFFITQNNGQLRSSRSLSEIATRSIERVGQETMTRLESVDNNDKYMTRQSSTPDHSQYSEVEADDEQEYNKISKRHTPARRRSLLRQSLITSKRNTTNAESALRRSQLALSGGGSSSTLSVVKEEYSSSDKTLTPTDGRPDNDDTIKSRRDLKSRDNLIKSRCDSRHDTMIPSYYDELATASNNDEYITSNIGSRTPFPYHLLADTSGSGPRKTSGIDSGHEGESEESESSSEEEEEREEQEETEELRWKKGKLLGRGAYGKVYEGLLDTARLIAVKEVELEVEDNEKALVQFKKIQLEVDILRSLSHKNIVQYLGTSINETIVYIFMEYITGGSLQSILKRYQYIIGILLVYYWYIDVCYWYIVARFGSLNEKTIVRYVRQMGRGLNYLHNNGVIHRDIKGANVMVSAHGTVKLIDFGCAKRHCLDQSLGFHSVRGTPYWMAPEVICGRGYGRKSDIWSLGCTMYEMIFTRPPWGDLPPEAAMFKIGLGQSLPPLPKNSSMELISLYTACLKSDPGQRPTAQEVLDHAFLQKK</sequence>
<feature type="repeat" description="ANK" evidence="6">
    <location>
        <begin position="27"/>
        <end position="67"/>
    </location>
</feature>
<keyword evidence="6" id="KW-0040">ANK repeat</keyword>
<dbReference type="Pfam" id="PF00069">
    <property type="entry name" value="Pkinase"/>
    <property type="match status" value="1"/>
</dbReference>
<feature type="transmembrane region" description="Helical" evidence="9">
    <location>
        <begin position="546"/>
        <end position="567"/>
    </location>
</feature>
<dbReference type="PANTHER" id="PTHR11584:SF369">
    <property type="entry name" value="MITOGEN-ACTIVATED PROTEIN KINASE KINASE KINASE 19-RELATED"/>
    <property type="match status" value="1"/>
</dbReference>
<feature type="region of interest" description="Disordered" evidence="8">
    <location>
        <begin position="164"/>
        <end position="195"/>
    </location>
</feature>
<evidence type="ECO:0000259" key="10">
    <source>
        <dbReference type="PROSITE" id="PS50011"/>
    </source>
</evidence>
<reference evidence="11" key="1">
    <citation type="submission" date="2017-05" db="UniProtKB">
        <authorList>
            <consortium name="EnsemblMetazoa"/>
        </authorList>
    </citation>
    <scope>IDENTIFICATION</scope>
</reference>
<evidence type="ECO:0000313" key="11">
    <source>
        <dbReference type="EnsemblMetazoa" id="Aqu2.1.33475_001"/>
    </source>
</evidence>
<dbReference type="InterPro" id="IPR000719">
    <property type="entry name" value="Prot_kinase_dom"/>
</dbReference>
<dbReference type="PRINTS" id="PR00109">
    <property type="entry name" value="TYRKINASE"/>
</dbReference>
<feature type="compositionally biased region" description="Low complexity" evidence="8">
    <location>
        <begin position="309"/>
        <end position="323"/>
    </location>
</feature>
<feature type="compositionally biased region" description="Basic and acidic residues" evidence="8">
    <location>
        <begin position="341"/>
        <end position="367"/>
    </location>
</feature>
<keyword evidence="9" id="KW-0472">Membrane</keyword>
<keyword evidence="4" id="KW-0418">Kinase</keyword>
<dbReference type="InterPro" id="IPR001245">
    <property type="entry name" value="Ser-Thr/Tyr_kinase_cat_dom"/>
</dbReference>
<dbReference type="OrthoDB" id="10020384at2759"/>
<evidence type="ECO:0000256" key="1">
    <source>
        <dbReference type="ARBA" id="ARBA00022527"/>
    </source>
</evidence>
<dbReference type="SMART" id="SM00220">
    <property type="entry name" value="S_TKc"/>
    <property type="match status" value="1"/>
</dbReference>
<dbReference type="PROSITE" id="PS00107">
    <property type="entry name" value="PROTEIN_KINASE_ATP"/>
    <property type="match status" value="1"/>
</dbReference>
<dbReference type="Gene3D" id="1.25.40.20">
    <property type="entry name" value="Ankyrin repeat-containing domain"/>
    <property type="match status" value="2"/>
</dbReference>
<dbReference type="Pfam" id="PF12796">
    <property type="entry name" value="Ank_2"/>
    <property type="match status" value="1"/>
</dbReference>
<dbReference type="CDD" id="cd06606">
    <property type="entry name" value="STKc_MAPKKK"/>
    <property type="match status" value="1"/>
</dbReference>
<dbReference type="EnsemblMetazoa" id="Aqu2.1.33475_001">
    <property type="protein sequence ID" value="Aqu2.1.33475_001"/>
    <property type="gene ID" value="Aqu2.1.33475"/>
</dbReference>
<feature type="compositionally biased region" description="Polar residues" evidence="8">
    <location>
        <begin position="288"/>
        <end position="303"/>
    </location>
</feature>
<evidence type="ECO:0000256" key="3">
    <source>
        <dbReference type="ARBA" id="ARBA00022741"/>
    </source>
</evidence>
<dbReference type="eggNOG" id="KOG0198">
    <property type="taxonomic scope" value="Eukaryota"/>
</dbReference>
<feature type="compositionally biased region" description="Polar residues" evidence="8">
    <location>
        <begin position="250"/>
        <end position="262"/>
    </location>
</feature>
<dbReference type="PROSITE" id="PS00108">
    <property type="entry name" value="PROTEIN_KINASE_ST"/>
    <property type="match status" value="1"/>
</dbReference>
<feature type="domain" description="Protein kinase" evidence="10">
    <location>
        <begin position="452"/>
        <end position="734"/>
    </location>
</feature>
<feature type="repeat" description="ANK" evidence="6">
    <location>
        <begin position="103"/>
        <end position="135"/>
    </location>
</feature>
<dbReference type="PRINTS" id="PR01415">
    <property type="entry name" value="ANKYRIN"/>
</dbReference>
<keyword evidence="3 7" id="KW-0547">Nucleotide-binding</keyword>
<dbReference type="SMART" id="SM00248">
    <property type="entry name" value="ANK"/>
    <property type="match status" value="3"/>
</dbReference>
<evidence type="ECO:0000256" key="5">
    <source>
        <dbReference type="ARBA" id="ARBA00022840"/>
    </source>
</evidence>